<dbReference type="InterPro" id="IPR002528">
    <property type="entry name" value="MATE_fam"/>
</dbReference>
<dbReference type="PANTHER" id="PTHR43823:SF3">
    <property type="entry name" value="MULTIDRUG EXPORT PROTEIN MEPA"/>
    <property type="match status" value="1"/>
</dbReference>
<evidence type="ECO:0000256" key="10">
    <source>
        <dbReference type="SAM" id="Phobius"/>
    </source>
</evidence>
<feature type="transmembrane region" description="Helical" evidence="10">
    <location>
        <begin position="93"/>
        <end position="116"/>
    </location>
</feature>
<dbReference type="GO" id="GO:0005886">
    <property type="term" value="C:plasma membrane"/>
    <property type="evidence" value="ECO:0007669"/>
    <property type="project" value="UniProtKB-SubCell"/>
</dbReference>
<dbReference type="PANTHER" id="PTHR43823">
    <property type="entry name" value="SPORULATION PROTEIN YKVU"/>
    <property type="match status" value="1"/>
</dbReference>
<keyword evidence="6 10" id="KW-0812">Transmembrane</keyword>
<dbReference type="InterPro" id="IPR045070">
    <property type="entry name" value="MATE_MepA-like"/>
</dbReference>
<sequence length="448" mass="47904">MYDPADLIQESVGKLFSRYLFPSICATIMISINFFVDTLCIGRAMGEGGLAALNLSLPVTSLLYAVGSLLGVGGSTRYSAAMGRGEIDEAQKIYTLSTLLCLSVSLLLMALGVLFLPQLVTFMGGTGGSRQGVTDYLRYVVWFIPVFTGEMFYNIFVRNDRSPRYAMFCTLCGSSTNILLDVLFIFVFDWGMAGASLATSLSICISLGLLLCYTRRSECLLRLQKISLRLSEICQILRVGFSNFLLEITTGVVTFVFNMVLLRLAGENGVAAYGIVANLTIVVTATLNGVSNAMQPIVSANAGAGLGGRVARTVRLAIFCALGFGLLFALAGEVFSVPLVRTFVSAEGGFLAMSARAVRIIFLSYLPAGVNIVLTVYLQSIQAAKEAITLSLLKGVVLPSVMVMLCGFLFGLTGVWVSTILSEGAILLCALLLCRGAGQKFAAYQPVE</sequence>
<evidence type="ECO:0000256" key="9">
    <source>
        <dbReference type="ARBA" id="ARBA00023251"/>
    </source>
</evidence>
<dbReference type="RefSeq" id="WP_132085148.1">
    <property type="nucleotide sequence ID" value="NZ_SLUK01000013.1"/>
</dbReference>
<feature type="transmembrane region" description="Helical" evidence="10">
    <location>
        <begin position="270"/>
        <end position="290"/>
    </location>
</feature>
<evidence type="ECO:0000256" key="3">
    <source>
        <dbReference type="ARBA" id="ARBA00022106"/>
    </source>
</evidence>
<dbReference type="PIRSF" id="PIRSF006603">
    <property type="entry name" value="DinF"/>
    <property type="match status" value="1"/>
</dbReference>
<dbReference type="Proteomes" id="UP000294682">
    <property type="component" value="Unassembled WGS sequence"/>
</dbReference>
<evidence type="ECO:0000256" key="8">
    <source>
        <dbReference type="ARBA" id="ARBA00023136"/>
    </source>
</evidence>
<keyword evidence="8 10" id="KW-0472">Membrane</keyword>
<name>A0A9X8Y798_9FIRM</name>
<dbReference type="GO" id="GO:0042910">
    <property type="term" value="F:xenobiotic transmembrane transporter activity"/>
    <property type="evidence" value="ECO:0007669"/>
    <property type="project" value="InterPro"/>
</dbReference>
<evidence type="ECO:0000313" key="12">
    <source>
        <dbReference type="Proteomes" id="UP000294682"/>
    </source>
</evidence>
<dbReference type="AlphaFoldDB" id="A0A9X8Y798"/>
<feature type="transmembrane region" description="Helical" evidence="10">
    <location>
        <begin position="136"/>
        <end position="153"/>
    </location>
</feature>
<dbReference type="Pfam" id="PF01554">
    <property type="entry name" value="MatE"/>
    <property type="match status" value="2"/>
</dbReference>
<dbReference type="InterPro" id="IPR051327">
    <property type="entry name" value="MATE_MepA_subfamily"/>
</dbReference>
<comment type="caution">
    <text evidence="11">The sequence shown here is derived from an EMBL/GenBank/DDBJ whole genome shotgun (WGS) entry which is preliminary data.</text>
</comment>
<evidence type="ECO:0000256" key="6">
    <source>
        <dbReference type="ARBA" id="ARBA00022692"/>
    </source>
</evidence>
<feature type="transmembrane region" description="Helical" evidence="10">
    <location>
        <begin position="316"/>
        <end position="337"/>
    </location>
</feature>
<keyword evidence="4" id="KW-0813">Transport</keyword>
<accession>A0A9X8Y798</accession>
<evidence type="ECO:0000256" key="5">
    <source>
        <dbReference type="ARBA" id="ARBA00022475"/>
    </source>
</evidence>
<comment type="subcellular location">
    <subcellularLocation>
        <location evidence="1">Cell membrane</location>
        <topology evidence="1">Multi-pass membrane protein</topology>
    </subcellularLocation>
</comment>
<dbReference type="InterPro" id="IPR048279">
    <property type="entry name" value="MdtK-like"/>
</dbReference>
<dbReference type="EMBL" id="SLUK01000013">
    <property type="protein sequence ID" value="TCL41532.1"/>
    <property type="molecule type" value="Genomic_DNA"/>
</dbReference>
<evidence type="ECO:0000256" key="2">
    <source>
        <dbReference type="ARBA" id="ARBA00008417"/>
    </source>
</evidence>
<feature type="transmembrane region" description="Helical" evidence="10">
    <location>
        <begin position="165"/>
        <end position="188"/>
    </location>
</feature>
<feature type="transmembrane region" description="Helical" evidence="10">
    <location>
        <begin position="416"/>
        <end position="434"/>
    </location>
</feature>
<dbReference type="CDD" id="cd13143">
    <property type="entry name" value="MATE_MepA_like"/>
    <property type="match status" value="1"/>
</dbReference>
<keyword evidence="12" id="KW-1185">Reference proteome</keyword>
<keyword evidence="7 10" id="KW-1133">Transmembrane helix</keyword>
<keyword evidence="5" id="KW-1003">Cell membrane</keyword>
<organism evidence="11 12">
    <name type="scientific">Harryflintia acetispora</name>
    <dbReference type="NCBI Taxonomy" id="1849041"/>
    <lineage>
        <taxon>Bacteria</taxon>
        <taxon>Bacillati</taxon>
        <taxon>Bacillota</taxon>
        <taxon>Clostridia</taxon>
        <taxon>Eubacteriales</taxon>
        <taxon>Oscillospiraceae</taxon>
        <taxon>Harryflintia</taxon>
    </lineage>
</organism>
<proteinExistence type="inferred from homology"/>
<feature type="transmembrane region" description="Helical" evidence="10">
    <location>
        <begin position="194"/>
        <end position="214"/>
    </location>
</feature>
<feature type="transmembrane region" description="Helical" evidence="10">
    <location>
        <begin position="390"/>
        <end position="410"/>
    </location>
</feature>
<feature type="transmembrane region" description="Helical" evidence="10">
    <location>
        <begin position="20"/>
        <end position="45"/>
    </location>
</feature>
<dbReference type="GO" id="GO:0015297">
    <property type="term" value="F:antiporter activity"/>
    <property type="evidence" value="ECO:0007669"/>
    <property type="project" value="InterPro"/>
</dbReference>
<protein>
    <recommendedName>
        <fullName evidence="3">Multidrug export protein MepA</fullName>
    </recommendedName>
</protein>
<gene>
    <name evidence="11" type="ORF">EDD78_1135</name>
</gene>
<evidence type="ECO:0000256" key="7">
    <source>
        <dbReference type="ARBA" id="ARBA00022989"/>
    </source>
</evidence>
<evidence type="ECO:0000256" key="4">
    <source>
        <dbReference type="ARBA" id="ARBA00022448"/>
    </source>
</evidence>
<dbReference type="GO" id="GO:0046677">
    <property type="term" value="P:response to antibiotic"/>
    <property type="evidence" value="ECO:0007669"/>
    <property type="project" value="UniProtKB-KW"/>
</dbReference>
<evidence type="ECO:0000256" key="1">
    <source>
        <dbReference type="ARBA" id="ARBA00004651"/>
    </source>
</evidence>
<feature type="transmembrane region" description="Helical" evidence="10">
    <location>
        <begin position="357"/>
        <end position="378"/>
    </location>
</feature>
<reference evidence="11 12" key="1">
    <citation type="submission" date="2019-03" db="EMBL/GenBank/DDBJ databases">
        <title>Genomic Encyclopedia of Type Strains, Phase IV (KMG-IV): sequencing the most valuable type-strain genomes for metagenomic binning, comparative biology and taxonomic classification.</title>
        <authorList>
            <person name="Goeker M."/>
        </authorList>
    </citation>
    <scope>NUCLEOTIDE SEQUENCE [LARGE SCALE GENOMIC DNA]</scope>
    <source>
        <strain evidence="11 12">DSM 100433</strain>
    </source>
</reference>
<evidence type="ECO:0000313" key="11">
    <source>
        <dbReference type="EMBL" id="TCL41532.1"/>
    </source>
</evidence>
<feature type="transmembrane region" description="Helical" evidence="10">
    <location>
        <begin position="235"/>
        <end position="258"/>
    </location>
</feature>
<keyword evidence="9" id="KW-0046">Antibiotic resistance</keyword>
<feature type="transmembrane region" description="Helical" evidence="10">
    <location>
        <begin position="51"/>
        <end position="72"/>
    </location>
</feature>
<comment type="similarity">
    <text evidence="2">Belongs to the multi antimicrobial extrusion (MATE) (TC 2.A.66.1) family. MepA subfamily.</text>
</comment>